<dbReference type="RefSeq" id="WP_070176191.1">
    <property type="nucleotide sequence ID" value="NZ_BMJR01000001.1"/>
</dbReference>
<sequence>MKFHLRPIVTIFMCVIFAGKLNAEEIVSTSTSPTITSIGNATTDQLASRSASKAERVVFELHQEKRVGFQCKDSYGMILYELMAYLSGTPTPDVSCANLTAQR</sequence>
<keyword evidence="2" id="KW-1185">Reference proteome</keyword>
<dbReference type="AlphaFoldDB" id="A0A1E8FH53"/>
<accession>A0A1E8FH53</accession>
<organism evidence="1 2">
    <name type="scientific">Alteromonas lipolytica</name>
    <dbReference type="NCBI Taxonomy" id="1856405"/>
    <lineage>
        <taxon>Bacteria</taxon>
        <taxon>Pseudomonadati</taxon>
        <taxon>Pseudomonadota</taxon>
        <taxon>Gammaproteobacteria</taxon>
        <taxon>Alteromonadales</taxon>
        <taxon>Alteromonadaceae</taxon>
        <taxon>Alteromonas/Salinimonas group</taxon>
        <taxon>Alteromonas</taxon>
    </lineage>
</organism>
<dbReference type="Proteomes" id="UP000176037">
    <property type="component" value="Unassembled WGS sequence"/>
</dbReference>
<evidence type="ECO:0000313" key="2">
    <source>
        <dbReference type="Proteomes" id="UP000176037"/>
    </source>
</evidence>
<name>A0A1E8FH53_9ALTE</name>
<reference evidence="1 2" key="1">
    <citation type="submission" date="2016-09" db="EMBL/GenBank/DDBJ databases">
        <title>Alteromonas lipolytica, a new species isolated from sea water.</title>
        <authorList>
            <person name="Wu Y.-H."/>
            <person name="Cheng H."/>
            <person name="Xu X.-W."/>
        </authorList>
    </citation>
    <scope>NUCLEOTIDE SEQUENCE [LARGE SCALE GENOMIC DNA]</scope>
    <source>
        <strain evidence="1 2">JW12</strain>
    </source>
</reference>
<evidence type="ECO:0000313" key="1">
    <source>
        <dbReference type="EMBL" id="OFI35272.1"/>
    </source>
</evidence>
<dbReference type="EMBL" id="MJIC01000010">
    <property type="protein sequence ID" value="OFI35272.1"/>
    <property type="molecule type" value="Genomic_DNA"/>
</dbReference>
<proteinExistence type="predicted"/>
<gene>
    <name evidence="1" type="ORF">BFC17_17215</name>
</gene>
<protein>
    <submittedName>
        <fullName evidence="1">Uncharacterized protein</fullName>
    </submittedName>
</protein>
<comment type="caution">
    <text evidence="1">The sequence shown here is derived from an EMBL/GenBank/DDBJ whole genome shotgun (WGS) entry which is preliminary data.</text>
</comment>